<organism evidence="2 3">
    <name type="scientific">Streptantibioticus ferralitis</name>
    <dbReference type="NCBI Taxonomy" id="236510"/>
    <lineage>
        <taxon>Bacteria</taxon>
        <taxon>Bacillati</taxon>
        <taxon>Actinomycetota</taxon>
        <taxon>Actinomycetes</taxon>
        <taxon>Kitasatosporales</taxon>
        <taxon>Streptomycetaceae</taxon>
        <taxon>Streptantibioticus</taxon>
    </lineage>
</organism>
<dbReference type="Proteomes" id="UP001220022">
    <property type="component" value="Unassembled WGS sequence"/>
</dbReference>
<dbReference type="Pfam" id="PF13781">
    <property type="entry name" value="DoxX_3"/>
    <property type="match status" value="1"/>
</dbReference>
<accession>A0ABT5Z5B9</accession>
<dbReference type="EMBL" id="JARHTQ010000019">
    <property type="protein sequence ID" value="MDF2259026.1"/>
    <property type="molecule type" value="Genomic_DNA"/>
</dbReference>
<evidence type="ECO:0000313" key="2">
    <source>
        <dbReference type="EMBL" id="MDF2259026.1"/>
    </source>
</evidence>
<feature type="transmembrane region" description="Helical" evidence="1">
    <location>
        <begin position="92"/>
        <end position="114"/>
    </location>
</feature>
<keyword evidence="1" id="KW-0812">Transmembrane</keyword>
<comment type="caution">
    <text evidence="2">The sequence shown here is derived from an EMBL/GenBank/DDBJ whole genome shotgun (WGS) entry which is preliminary data.</text>
</comment>
<evidence type="ECO:0000313" key="3">
    <source>
        <dbReference type="Proteomes" id="UP001220022"/>
    </source>
</evidence>
<sequence>MGGPLRAGCIWPVILRGRAIPRWCALAPGAAVALVWFYEGLWCKVFPGRPDHRAIIAAIPLLPGWAVTPLMVAIGLAEAAVGVWVLSGRRPYLVAGVQTWLIGSFNLGGLLFATDRITEPGRLIVMNLALIALIWLVAERQAAR</sequence>
<name>A0ABT5Z5B9_9ACTN</name>
<gene>
    <name evidence="2" type="ORF">P2L57_25935</name>
</gene>
<evidence type="ECO:0000256" key="1">
    <source>
        <dbReference type="SAM" id="Phobius"/>
    </source>
</evidence>
<feature type="transmembrane region" description="Helical" evidence="1">
    <location>
        <begin position="120"/>
        <end position="138"/>
    </location>
</feature>
<dbReference type="InterPro" id="IPR025695">
    <property type="entry name" value="DoxX-like"/>
</dbReference>
<protein>
    <submittedName>
        <fullName evidence="2">DoxX-like family protein</fullName>
    </submittedName>
</protein>
<feature type="transmembrane region" description="Helical" evidence="1">
    <location>
        <begin position="20"/>
        <end position="38"/>
    </location>
</feature>
<proteinExistence type="predicted"/>
<reference evidence="2 3" key="1">
    <citation type="submission" date="2023-03" db="EMBL/GenBank/DDBJ databases">
        <title>Draft genome sequence of type strain Streptomyces ferralitis JCM 14344.</title>
        <authorList>
            <person name="Klaysubun C."/>
            <person name="Duangmal K."/>
        </authorList>
    </citation>
    <scope>NUCLEOTIDE SEQUENCE [LARGE SCALE GENOMIC DNA]</scope>
    <source>
        <strain evidence="2 3">JCM 14344</strain>
    </source>
</reference>
<dbReference type="RefSeq" id="WP_275818479.1">
    <property type="nucleotide sequence ID" value="NZ_BAAANM010000006.1"/>
</dbReference>
<feature type="transmembrane region" description="Helical" evidence="1">
    <location>
        <begin position="58"/>
        <end position="85"/>
    </location>
</feature>
<keyword evidence="1" id="KW-0472">Membrane</keyword>
<keyword evidence="1" id="KW-1133">Transmembrane helix</keyword>
<keyword evidence="3" id="KW-1185">Reference proteome</keyword>